<reference evidence="1 2" key="1">
    <citation type="submission" date="2011-04" db="EMBL/GenBank/DDBJ databases">
        <title>The Genome Sequence of Clostridium citroniae WAL-19142.</title>
        <authorList>
            <consortium name="The Broad Institute Genome Sequencing Platform"/>
            <person name="Earl A."/>
            <person name="Ward D."/>
            <person name="Feldgarden M."/>
            <person name="Gevers D."/>
            <person name="Warren Y.A."/>
            <person name="Tyrrell K.L."/>
            <person name="Citron D.M."/>
            <person name="Goldstein E.J."/>
            <person name="Daigneault M."/>
            <person name="Allen-Vercoe E."/>
            <person name="Young S.K."/>
            <person name="Zeng Q."/>
            <person name="Gargeya S."/>
            <person name="Fitzgerald M."/>
            <person name="Haas B."/>
            <person name="Abouelleil A."/>
            <person name="Alvarado L."/>
            <person name="Arachchi H.M."/>
            <person name="Berlin A."/>
            <person name="Brown A."/>
            <person name="Chapman S.B."/>
            <person name="Chen Z."/>
            <person name="Dunbar C."/>
            <person name="Freedman E."/>
            <person name="Gearin G."/>
            <person name="Gellesch M."/>
            <person name="Goldberg J."/>
            <person name="Griggs A."/>
            <person name="Gujja S."/>
            <person name="Heilman E.R."/>
            <person name="Heiman D."/>
            <person name="Howarth C."/>
            <person name="Larson L."/>
            <person name="Lui A."/>
            <person name="MacDonald P.J."/>
            <person name="Mehta T."/>
            <person name="Montmayeur A."/>
            <person name="Murphy C."/>
            <person name="Neiman D."/>
            <person name="Pearson M."/>
            <person name="Priest M."/>
            <person name="Roberts A."/>
            <person name="Saif S."/>
            <person name="Shea T."/>
            <person name="Shenoy N."/>
            <person name="Sisk P."/>
            <person name="Stolte C."/>
            <person name="Sykes S."/>
            <person name="White J."/>
            <person name="Yandava C."/>
            <person name="Wortman J."/>
            <person name="Nusbaum C."/>
            <person name="Birren B."/>
        </authorList>
    </citation>
    <scope>NUCLEOTIDE SEQUENCE [LARGE SCALE GENOMIC DNA]</scope>
    <source>
        <strain evidence="1 2">WAL-19142</strain>
    </source>
</reference>
<dbReference type="PANTHER" id="PTHR40524">
    <property type="entry name" value="PEPTIDASE_C39_2 DOMAIN-CONTAINING PROTEIN"/>
    <property type="match status" value="1"/>
</dbReference>
<gene>
    <name evidence="1" type="ORF">HMPREF9470_03681</name>
</gene>
<dbReference type="PANTHER" id="PTHR40524:SF1">
    <property type="entry name" value="PEPTIDASE C39-LIKE DOMAIN-CONTAINING PROTEIN"/>
    <property type="match status" value="1"/>
</dbReference>
<dbReference type="AlphaFoldDB" id="A0A0J9BW59"/>
<evidence type="ECO:0000313" key="1">
    <source>
        <dbReference type="EMBL" id="KMW17028.1"/>
    </source>
</evidence>
<sequence length="214" mass="23548">MNTVKRTKLKGKHTAWILVLALACILTAAAIWMTHRGKGGIQIAGDAYYAGSFPLEGYFDYHQMDKKWAGNPLGEARDTMGSSGCLTCCIAASLKGQGIYDYTPGQLNQLFNDHGVYNESGAIIWKNLEEALPGVTVDLDGQMSSAFINRMIEQGKYPIVKVRRKSGAVHWIMLTGTEEDSYDITAMDPIDGYVHLSDYANTIYSVRVVTGGFY</sequence>
<protein>
    <recommendedName>
        <fullName evidence="3">Peptidase C39-like domain-containing protein</fullName>
    </recommendedName>
</protein>
<dbReference type="Proteomes" id="UP000037392">
    <property type="component" value="Unassembled WGS sequence"/>
</dbReference>
<dbReference type="OrthoDB" id="1861022at2"/>
<name>A0A0J9BW59_9FIRM</name>
<dbReference type="PATRIC" id="fig|742734.4.peg.3949"/>
<accession>A0A0J9BW59</accession>
<comment type="caution">
    <text evidence="1">The sequence shown here is derived from an EMBL/GenBank/DDBJ whole genome shotgun (WGS) entry which is preliminary data.</text>
</comment>
<evidence type="ECO:0000313" key="2">
    <source>
        <dbReference type="Proteomes" id="UP000037392"/>
    </source>
</evidence>
<proteinExistence type="predicted"/>
<organism evidence="1 2">
    <name type="scientific">[Clostridium] citroniae WAL-19142</name>
    <dbReference type="NCBI Taxonomy" id="742734"/>
    <lineage>
        <taxon>Bacteria</taxon>
        <taxon>Bacillati</taxon>
        <taxon>Bacillota</taxon>
        <taxon>Clostridia</taxon>
        <taxon>Lachnospirales</taxon>
        <taxon>Lachnospiraceae</taxon>
        <taxon>Enterocloster</taxon>
    </lineage>
</organism>
<dbReference type="GeneID" id="93162585"/>
<dbReference type="PROSITE" id="PS51257">
    <property type="entry name" value="PROKAR_LIPOPROTEIN"/>
    <property type="match status" value="1"/>
</dbReference>
<dbReference type="EMBL" id="ADLK01000028">
    <property type="protein sequence ID" value="KMW17028.1"/>
    <property type="molecule type" value="Genomic_DNA"/>
</dbReference>
<evidence type="ECO:0008006" key="3">
    <source>
        <dbReference type="Google" id="ProtNLM"/>
    </source>
</evidence>
<dbReference type="RefSeq" id="WP_082082550.1">
    <property type="nucleotide sequence ID" value="NZ_KQ235880.1"/>
</dbReference>